<dbReference type="AlphaFoldDB" id="X1S4S9"/>
<sequence length="136" mass="14878">MAKIEGILVVMLCINIMLVIGGIFDVDTGSTSGNIIASLFAFEGDETSGLSADFQEEVEGVGSEGALQTTSGFEGFTDLPRAIFNMFKFLLISLTAPLVLFFNPVLQLPYQFRLMVALPMSIVWILAIIRFFRKGD</sequence>
<feature type="transmembrane region" description="Helical" evidence="1">
    <location>
        <begin position="6"/>
        <end position="24"/>
    </location>
</feature>
<dbReference type="EMBL" id="BARW01007602">
    <property type="protein sequence ID" value="GAI88022.1"/>
    <property type="molecule type" value="Genomic_DNA"/>
</dbReference>
<evidence type="ECO:0000313" key="2">
    <source>
        <dbReference type="EMBL" id="GAI88022.1"/>
    </source>
</evidence>
<gene>
    <name evidence="2" type="ORF">S12H4_15786</name>
</gene>
<feature type="transmembrane region" description="Helical" evidence="1">
    <location>
        <begin position="112"/>
        <end position="132"/>
    </location>
</feature>
<proteinExistence type="predicted"/>
<accession>X1S4S9</accession>
<keyword evidence="1" id="KW-0472">Membrane</keyword>
<keyword evidence="1" id="KW-1133">Transmembrane helix</keyword>
<feature type="transmembrane region" description="Helical" evidence="1">
    <location>
        <begin position="89"/>
        <end position="106"/>
    </location>
</feature>
<evidence type="ECO:0000256" key="1">
    <source>
        <dbReference type="SAM" id="Phobius"/>
    </source>
</evidence>
<organism evidence="2">
    <name type="scientific">marine sediment metagenome</name>
    <dbReference type="NCBI Taxonomy" id="412755"/>
    <lineage>
        <taxon>unclassified sequences</taxon>
        <taxon>metagenomes</taxon>
        <taxon>ecological metagenomes</taxon>
    </lineage>
</organism>
<reference evidence="2" key="1">
    <citation type="journal article" date="2014" name="Front. Microbiol.">
        <title>High frequency of phylogenetically diverse reductive dehalogenase-homologous genes in deep subseafloor sedimentary metagenomes.</title>
        <authorList>
            <person name="Kawai M."/>
            <person name="Futagami T."/>
            <person name="Toyoda A."/>
            <person name="Takaki Y."/>
            <person name="Nishi S."/>
            <person name="Hori S."/>
            <person name="Arai W."/>
            <person name="Tsubouchi T."/>
            <person name="Morono Y."/>
            <person name="Uchiyama I."/>
            <person name="Ito T."/>
            <person name="Fujiyama A."/>
            <person name="Inagaki F."/>
            <person name="Takami H."/>
        </authorList>
    </citation>
    <scope>NUCLEOTIDE SEQUENCE</scope>
    <source>
        <strain evidence="2">Expedition CK06-06</strain>
    </source>
</reference>
<protein>
    <submittedName>
        <fullName evidence="2">Uncharacterized protein</fullName>
    </submittedName>
</protein>
<keyword evidence="1" id="KW-0812">Transmembrane</keyword>
<comment type="caution">
    <text evidence="2">The sequence shown here is derived from an EMBL/GenBank/DDBJ whole genome shotgun (WGS) entry which is preliminary data.</text>
</comment>
<name>X1S4S9_9ZZZZ</name>